<sequence length="200" mass="22741">MKRDTRRAILDMAKTLFSQQGYNAVSIGEIAGALGISKGNVTYHFKRKEDIMEALLAEAKPTFFQEPPRTMEELDAFLEDMEQARENYAFYFQHHAQLGQLSPAIRARQQAIYHSQSALFAQALSILARQGMFRGEDFPGAYARVADTIFLTSLYWLPFCAVKGRKEDFRTQAWSVLYPLLTPLGRQRGRELGLLLGEDP</sequence>
<accession>A0A3E2B6G2</accession>
<dbReference type="GO" id="GO:0000976">
    <property type="term" value="F:transcription cis-regulatory region binding"/>
    <property type="evidence" value="ECO:0007669"/>
    <property type="project" value="TreeGrafter"/>
</dbReference>
<dbReference type="GeneID" id="97994196"/>
<reference evidence="6 7" key="1">
    <citation type="submission" date="2018-07" db="EMBL/GenBank/DDBJ databases">
        <title>GABA Modulating Bacteria of the Human Gut Microbiota.</title>
        <authorList>
            <person name="Strandwitz P."/>
            <person name="Kim K.H."/>
            <person name="Terekhova D."/>
            <person name="Liu J.K."/>
            <person name="Sharma A."/>
            <person name="Levering J."/>
            <person name="Mcdonald D."/>
            <person name="Dietrich D."/>
            <person name="Ramadhar T.R."/>
            <person name="Lekbua A."/>
            <person name="Mroue N."/>
            <person name="Liston C."/>
            <person name="Stewart E.J."/>
            <person name="Dubin M.J."/>
            <person name="Zengler K."/>
            <person name="Knight R."/>
            <person name="Gilbert J.A."/>
            <person name="Clardy J."/>
            <person name="Lewis K."/>
        </authorList>
    </citation>
    <scope>NUCLEOTIDE SEQUENCE [LARGE SCALE GENOMIC DNA]</scope>
    <source>
        <strain evidence="6 7">KLE1738</strain>
    </source>
</reference>
<dbReference type="InterPro" id="IPR001647">
    <property type="entry name" value="HTH_TetR"/>
</dbReference>
<dbReference type="Pfam" id="PF13972">
    <property type="entry name" value="TetR"/>
    <property type="match status" value="1"/>
</dbReference>
<dbReference type="InterPro" id="IPR009057">
    <property type="entry name" value="Homeodomain-like_sf"/>
</dbReference>
<evidence type="ECO:0000256" key="2">
    <source>
        <dbReference type="ARBA" id="ARBA00023125"/>
    </source>
</evidence>
<feature type="DNA-binding region" description="H-T-H motif" evidence="4">
    <location>
        <begin position="26"/>
        <end position="45"/>
    </location>
</feature>
<keyword evidence="7" id="KW-1185">Reference proteome</keyword>
<dbReference type="Gene3D" id="1.10.357.10">
    <property type="entry name" value="Tetracycline Repressor, domain 2"/>
    <property type="match status" value="1"/>
</dbReference>
<dbReference type="EMBL" id="QQRQ01000001">
    <property type="protein sequence ID" value="RFT07640.1"/>
    <property type="molecule type" value="Genomic_DNA"/>
</dbReference>
<organism evidence="6 7">
    <name type="scientific">Evtepia gabavorous</name>
    <dbReference type="NCBI Taxonomy" id="2211183"/>
    <lineage>
        <taxon>Bacteria</taxon>
        <taxon>Bacillati</taxon>
        <taxon>Bacillota</taxon>
        <taxon>Clostridia</taxon>
        <taxon>Eubacteriales</taxon>
        <taxon>Evtepia</taxon>
    </lineage>
</organism>
<name>A0A3E2B6G2_9FIRM</name>
<evidence type="ECO:0000256" key="4">
    <source>
        <dbReference type="PROSITE-ProRule" id="PRU00335"/>
    </source>
</evidence>
<keyword evidence="2 4" id="KW-0238">DNA-binding</keyword>
<dbReference type="OrthoDB" id="9785164at2"/>
<evidence type="ECO:0000259" key="5">
    <source>
        <dbReference type="PROSITE" id="PS50977"/>
    </source>
</evidence>
<dbReference type="SUPFAM" id="SSF46689">
    <property type="entry name" value="Homeodomain-like"/>
    <property type="match status" value="1"/>
</dbReference>
<dbReference type="PANTHER" id="PTHR30055">
    <property type="entry name" value="HTH-TYPE TRANSCRIPTIONAL REGULATOR RUTR"/>
    <property type="match status" value="1"/>
</dbReference>
<protein>
    <submittedName>
        <fullName evidence="6">TetR/AcrR family transcriptional regulator</fullName>
    </submittedName>
</protein>
<dbReference type="PRINTS" id="PR00455">
    <property type="entry name" value="HTHTETR"/>
</dbReference>
<keyword evidence="3" id="KW-0804">Transcription</keyword>
<dbReference type="Proteomes" id="UP000260649">
    <property type="component" value="Unassembled WGS sequence"/>
</dbReference>
<dbReference type="RefSeq" id="WP_117141424.1">
    <property type="nucleotide sequence ID" value="NZ_CAKXKJ010000003.1"/>
</dbReference>
<feature type="domain" description="HTH tetR-type" evidence="5">
    <location>
        <begin position="3"/>
        <end position="63"/>
    </location>
</feature>
<evidence type="ECO:0000313" key="6">
    <source>
        <dbReference type="EMBL" id="RFT07640.1"/>
    </source>
</evidence>
<dbReference type="Pfam" id="PF00440">
    <property type="entry name" value="TetR_N"/>
    <property type="match status" value="1"/>
</dbReference>
<dbReference type="PANTHER" id="PTHR30055:SF234">
    <property type="entry name" value="HTH-TYPE TRANSCRIPTIONAL REGULATOR BETI"/>
    <property type="match status" value="1"/>
</dbReference>
<dbReference type="GO" id="GO:0003700">
    <property type="term" value="F:DNA-binding transcription factor activity"/>
    <property type="evidence" value="ECO:0007669"/>
    <property type="project" value="TreeGrafter"/>
</dbReference>
<gene>
    <name evidence="6" type="ORF">DV520_00415</name>
</gene>
<dbReference type="AlphaFoldDB" id="A0A3E2B6G2"/>
<keyword evidence="1" id="KW-0805">Transcription regulation</keyword>
<dbReference type="InterPro" id="IPR025722">
    <property type="entry name" value="TetR"/>
</dbReference>
<comment type="caution">
    <text evidence="6">The sequence shown here is derived from an EMBL/GenBank/DDBJ whole genome shotgun (WGS) entry which is preliminary data.</text>
</comment>
<evidence type="ECO:0000313" key="7">
    <source>
        <dbReference type="Proteomes" id="UP000260649"/>
    </source>
</evidence>
<proteinExistence type="predicted"/>
<evidence type="ECO:0000256" key="3">
    <source>
        <dbReference type="ARBA" id="ARBA00023163"/>
    </source>
</evidence>
<evidence type="ECO:0000256" key="1">
    <source>
        <dbReference type="ARBA" id="ARBA00023015"/>
    </source>
</evidence>
<dbReference type="InterPro" id="IPR050109">
    <property type="entry name" value="HTH-type_TetR-like_transc_reg"/>
</dbReference>
<dbReference type="PROSITE" id="PS50977">
    <property type="entry name" value="HTH_TETR_2"/>
    <property type="match status" value="1"/>
</dbReference>